<dbReference type="SUPFAM" id="SSF54373">
    <property type="entry name" value="FAD-linked reductases, C-terminal domain"/>
    <property type="match status" value="1"/>
</dbReference>
<dbReference type="SUPFAM" id="SSF51905">
    <property type="entry name" value="FAD/NAD(P)-binding domain"/>
    <property type="match status" value="1"/>
</dbReference>
<dbReference type="EC" id="1.1.5.3" evidence="6"/>
<dbReference type="Gene3D" id="3.50.50.60">
    <property type="entry name" value="FAD/NAD(P)-binding domain"/>
    <property type="match status" value="2"/>
</dbReference>
<evidence type="ECO:0000256" key="4">
    <source>
        <dbReference type="ARBA" id="ARBA00022827"/>
    </source>
</evidence>
<dbReference type="GO" id="GO:0009331">
    <property type="term" value="C:glycerol-3-phosphate dehydrogenase (FAD) complex"/>
    <property type="evidence" value="ECO:0007669"/>
    <property type="project" value="UniProtKB-UniRule"/>
</dbReference>
<evidence type="ECO:0000256" key="1">
    <source>
        <dbReference type="ARBA" id="ARBA00001974"/>
    </source>
</evidence>
<evidence type="ECO:0000256" key="2">
    <source>
        <dbReference type="ARBA" id="ARBA00007330"/>
    </source>
</evidence>
<evidence type="ECO:0000256" key="3">
    <source>
        <dbReference type="ARBA" id="ARBA00022630"/>
    </source>
</evidence>
<dbReference type="PROSITE" id="PS00977">
    <property type="entry name" value="FAD_G3PDH_1"/>
    <property type="match status" value="1"/>
</dbReference>
<keyword evidence="9" id="KW-1185">Reference proteome</keyword>
<dbReference type="KEGG" id="srub:C2R22_09410"/>
<dbReference type="PRINTS" id="PR01001">
    <property type="entry name" value="FADG3PDH"/>
</dbReference>
<protein>
    <recommendedName>
        <fullName evidence="6">Glycerol-3-phosphate dehydrogenase</fullName>
        <ecNumber evidence="6">1.1.5.3</ecNumber>
    </recommendedName>
</protein>
<name>A0A2I8VL80_9EURY</name>
<proteinExistence type="inferred from homology"/>
<dbReference type="InterPro" id="IPR036188">
    <property type="entry name" value="FAD/NAD-bd_sf"/>
</dbReference>
<dbReference type="Proteomes" id="UP000236584">
    <property type="component" value="Chromosome"/>
</dbReference>
<feature type="domain" description="FAD dependent oxidoreductase" evidence="7">
    <location>
        <begin position="6"/>
        <end position="329"/>
    </location>
</feature>
<dbReference type="EMBL" id="CP026309">
    <property type="protein sequence ID" value="AUV81839.1"/>
    <property type="molecule type" value="Genomic_DNA"/>
</dbReference>
<keyword evidence="5 6" id="KW-0560">Oxidoreductase</keyword>
<comment type="catalytic activity">
    <reaction evidence="6">
        <text>a quinone + sn-glycerol 3-phosphate = dihydroxyacetone phosphate + a quinol</text>
        <dbReference type="Rhea" id="RHEA:18977"/>
        <dbReference type="ChEBI" id="CHEBI:24646"/>
        <dbReference type="ChEBI" id="CHEBI:57597"/>
        <dbReference type="ChEBI" id="CHEBI:57642"/>
        <dbReference type="ChEBI" id="CHEBI:132124"/>
        <dbReference type="EC" id="1.1.5.3"/>
    </reaction>
</comment>
<evidence type="ECO:0000313" key="9">
    <source>
        <dbReference type="Proteomes" id="UP000236584"/>
    </source>
</evidence>
<evidence type="ECO:0000256" key="6">
    <source>
        <dbReference type="RuleBase" id="RU361217"/>
    </source>
</evidence>
<keyword evidence="4" id="KW-0274">FAD</keyword>
<organism evidence="8 9">
    <name type="scientific">Salinigranum rubrum</name>
    <dbReference type="NCBI Taxonomy" id="755307"/>
    <lineage>
        <taxon>Archaea</taxon>
        <taxon>Methanobacteriati</taxon>
        <taxon>Methanobacteriota</taxon>
        <taxon>Stenosarchaea group</taxon>
        <taxon>Halobacteria</taxon>
        <taxon>Halobacteriales</taxon>
        <taxon>Haloferacaceae</taxon>
        <taxon>Salinigranum</taxon>
    </lineage>
</organism>
<dbReference type="Pfam" id="PF01266">
    <property type="entry name" value="DAO"/>
    <property type="match status" value="1"/>
</dbReference>
<dbReference type="RefSeq" id="WP_103425528.1">
    <property type="nucleotide sequence ID" value="NZ_CP026309.1"/>
</dbReference>
<comment type="similarity">
    <text evidence="2 6">Belongs to the FAD-dependent glycerol-3-phosphate dehydrogenase family.</text>
</comment>
<dbReference type="PANTHER" id="PTHR11985:SF15">
    <property type="entry name" value="GLYCEROL-3-PHOSPHATE DEHYDROGENASE, MITOCHONDRIAL"/>
    <property type="match status" value="1"/>
</dbReference>
<dbReference type="GO" id="GO:0006072">
    <property type="term" value="P:glycerol-3-phosphate metabolic process"/>
    <property type="evidence" value="ECO:0007669"/>
    <property type="project" value="UniProtKB-UniRule"/>
</dbReference>
<accession>A0A2I8VL80</accession>
<comment type="cofactor">
    <cofactor evidence="1 6">
        <name>FAD</name>
        <dbReference type="ChEBI" id="CHEBI:57692"/>
    </cofactor>
</comment>
<dbReference type="InterPro" id="IPR000447">
    <property type="entry name" value="G3P_DH_FAD-dep"/>
</dbReference>
<dbReference type="Gene3D" id="3.30.9.10">
    <property type="entry name" value="D-Amino Acid Oxidase, subunit A, domain 2"/>
    <property type="match status" value="1"/>
</dbReference>
<dbReference type="PROSITE" id="PS00978">
    <property type="entry name" value="FAD_G3PDH_2"/>
    <property type="match status" value="1"/>
</dbReference>
<keyword evidence="3 6" id="KW-0285">Flavoprotein</keyword>
<sequence>MTHRTDVLVVGGGATGAGVARDLALRGVDVTLAERGGLSSGTTGRSHGLLHSGARYAEADEVGARECIAENRILRDIAGHCVGDTGGLFLQLAADDPDYFDAKLAACREYGIDAEVISDEEARERVPDLAPEVERAMIVPDAVVYPSRLVAANAADVEQRGGTVLRDAPLESFTVEDGRIVGTRLGGSANVDVAATYVVNSTGAWAGQVAEKAGVDVEMRPTSGVMVSVDYADLGPVLNRCREPDDGDIVIPHDDQVVLGTTSNVVDDPDDYPQDEGEIQKMFDECGDMLPAVRDCETLRAWWGVRPLYAPDEDSRRSQSGGRGANRGISRGFFVLDHAEEVENFASVVGGKLTSYRLMAEQTADLVADRLDVDEPCRTAEEPLPGADDPTTLNEFVSAYDARSPTDEDVVADD</sequence>
<dbReference type="GO" id="GO:0004368">
    <property type="term" value="F:glycerol-3-phosphate dehydrogenase (quinone) activity"/>
    <property type="evidence" value="ECO:0007669"/>
    <property type="project" value="UniProtKB-EC"/>
</dbReference>
<dbReference type="AlphaFoldDB" id="A0A2I8VL80"/>
<evidence type="ECO:0000313" key="8">
    <source>
        <dbReference type="EMBL" id="AUV81839.1"/>
    </source>
</evidence>
<gene>
    <name evidence="8" type="ORF">C2R22_09410</name>
</gene>
<dbReference type="PANTHER" id="PTHR11985">
    <property type="entry name" value="GLYCEROL-3-PHOSPHATE DEHYDROGENASE"/>
    <property type="match status" value="1"/>
</dbReference>
<evidence type="ECO:0000256" key="5">
    <source>
        <dbReference type="ARBA" id="ARBA00023002"/>
    </source>
</evidence>
<dbReference type="GeneID" id="35592307"/>
<dbReference type="OrthoDB" id="36306at2157"/>
<reference evidence="8 9" key="1">
    <citation type="submission" date="2018-01" db="EMBL/GenBank/DDBJ databases">
        <title>Complete genome sequence of Salinigranum rubrum GX10T, an extremely halophilic archaeon isolated from a marine solar saltern.</title>
        <authorList>
            <person name="Han S."/>
        </authorList>
    </citation>
    <scope>NUCLEOTIDE SEQUENCE [LARGE SCALE GENOMIC DNA]</scope>
    <source>
        <strain evidence="8 9">GX10</strain>
    </source>
</reference>
<evidence type="ECO:0000259" key="7">
    <source>
        <dbReference type="Pfam" id="PF01266"/>
    </source>
</evidence>
<dbReference type="InterPro" id="IPR006076">
    <property type="entry name" value="FAD-dep_OxRdtase"/>
</dbReference>